<evidence type="ECO:0000313" key="4">
    <source>
        <dbReference type="EMBL" id="BFD47575.1"/>
    </source>
</evidence>
<evidence type="ECO:0000313" key="3">
    <source>
        <dbReference type="EMBL" id="BFD47367.1"/>
    </source>
</evidence>
<dbReference type="EMBL" id="AP029172">
    <property type="protein sequence ID" value="BFD48132.1"/>
    <property type="molecule type" value="Genomic_DNA"/>
</dbReference>
<dbReference type="EMBL" id="AP029172">
    <property type="protein sequence ID" value="BFD47879.1"/>
    <property type="molecule type" value="Genomic_DNA"/>
</dbReference>
<dbReference type="EMBL" id="AP029172">
    <property type="protein sequence ID" value="BFD47367.1"/>
    <property type="molecule type" value="Genomic_DNA"/>
</dbReference>
<dbReference type="EMBL" id="AP029172">
    <property type="protein sequence ID" value="BFD47575.1"/>
    <property type="molecule type" value="Genomic_DNA"/>
</dbReference>
<organism evidence="2">
    <name type="scientific">Wolbachia endosymbiont of Sergentomyia squamirostris</name>
    <dbReference type="NCBI Taxonomy" id="3113640"/>
    <lineage>
        <taxon>Bacteria</taxon>
        <taxon>Pseudomonadati</taxon>
        <taxon>Pseudomonadota</taxon>
        <taxon>Alphaproteobacteria</taxon>
        <taxon>Rickettsiales</taxon>
        <taxon>Anaplasmataceae</taxon>
        <taxon>Wolbachieae</taxon>
        <taxon>Wolbachia</taxon>
    </lineage>
</organism>
<accession>A0AAT9GCB7</accession>
<evidence type="ECO:0008006" key="9">
    <source>
        <dbReference type="Google" id="ProtNLM"/>
    </source>
</evidence>
<evidence type="ECO:0000313" key="7">
    <source>
        <dbReference type="EMBL" id="BFD48132.1"/>
    </source>
</evidence>
<dbReference type="EMBL" id="AP029172">
    <property type="protein sequence ID" value="BFD47951.1"/>
    <property type="molecule type" value="Genomic_DNA"/>
</dbReference>
<dbReference type="EMBL" id="AP029172">
    <property type="protein sequence ID" value="BFD48197.1"/>
    <property type="molecule type" value="Genomic_DNA"/>
</dbReference>
<evidence type="ECO:0000313" key="8">
    <source>
        <dbReference type="EMBL" id="BFD48197.1"/>
    </source>
</evidence>
<dbReference type="EMBL" id="AP029172">
    <property type="protein sequence ID" value="BFD47346.1"/>
    <property type="molecule type" value="Genomic_DNA"/>
</dbReference>
<gene>
    <name evidence="1" type="ORF">DMENIID0003_04150</name>
    <name evidence="2" type="ORF">DMENIID0003_04200</name>
    <name evidence="3" type="ORF">DMENIID0003_04410</name>
    <name evidence="4" type="ORF">DMENIID0003_06490</name>
    <name evidence="5" type="ORF">DMENIID0003_09530</name>
    <name evidence="6" type="ORF">DMENIID0003_10250</name>
    <name evidence="7" type="ORF">DMENIID0003_12060</name>
    <name evidence="8" type="ORF">DMENIID0003_12710</name>
</gene>
<evidence type="ECO:0000313" key="1">
    <source>
        <dbReference type="EMBL" id="BFD47341.1"/>
    </source>
</evidence>
<sequence length="72" mass="8390">MSHILESGNFWDASMRQKQVIPNLMVNPCEQSWIRLRKELMFELSSAGICEIRLIRIDQNGRSAKRNQDPTT</sequence>
<reference evidence="2" key="1">
    <citation type="submission" date="2024-01" db="EMBL/GenBank/DDBJ databases">
        <title>Sequencing the genomes of a sandfly, Sergentomyia squamirostris, and its two endosymbionts.</title>
        <authorList>
            <person name="Itokawa K."/>
            <person name="Sanjoba C."/>
        </authorList>
    </citation>
    <scope>NUCLEOTIDE SEQUENCE</scope>
    <source>
        <strain evidence="2">WSSQ</strain>
    </source>
</reference>
<evidence type="ECO:0000313" key="5">
    <source>
        <dbReference type="EMBL" id="BFD47879.1"/>
    </source>
</evidence>
<dbReference type="EMBL" id="AP029172">
    <property type="protein sequence ID" value="BFD47341.1"/>
    <property type="molecule type" value="Genomic_DNA"/>
</dbReference>
<dbReference type="AlphaFoldDB" id="A0AAT9GCB7"/>
<protein>
    <recommendedName>
        <fullName evidence="9">Transposase</fullName>
    </recommendedName>
</protein>
<evidence type="ECO:0000313" key="2">
    <source>
        <dbReference type="EMBL" id="BFD47346.1"/>
    </source>
</evidence>
<evidence type="ECO:0000313" key="6">
    <source>
        <dbReference type="EMBL" id="BFD47951.1"/>
    </source>
</evidence>
<proteinExistence type="predicted"/>
<name>A0AAT9GCB7_9RICK</name>